<evidence type="ECO:0000256" key="5">
    <source>
        <dbReference type="ARBA" id="ARBA00034546"/>
    </source>
</evidence>
<gene>
    <name evidence="7" type="primary">LOC102807528</name>
</gene>
<dbReference type="InterPro" id="IPR008949">
    <property type="entry name" value="Isoprenoid_synthase_dom_sf"/>
</dbReference>
<evidence type="ECO:0000256" key="3">
    <source>
        <dbReference type="ARBA" id="ARBA00022723"/>
    </source>
</evidence>
<sequence length="119" mass="13909">MGRYFQIQDDFLDCFGDPSVTGKIGTDIEDNKCGWLAVRALQKATPEQKKILEENYGVDDPGKVAIIKKLYDDLNLKELFYEFEEESYQTLMKLIEQCHGELPAEMFIDFAKRIYKRKK</sequence>
<keyword evidence="4" id="KW-0460">Magnesium</keyword>
<proteinExistence type="predicted"/>
<dbReference type="PROSITE" id="PS00444">
    <property type="entry name" value="POLYPRENYL_SYNTHASE_2"/>
    <property type="match status" value="1"/>
</dbReference>
<dbReference type="PANTHER" id="PTHR11525:SF0">
    <property type="entry name" value="FARNESYL PYROPHOSPHATE SYNTHASE"/>
    <property type="match status" value="1"/>
</dbReference>
<dbReference type="Gene3D" id="1.10.600.10">
    <property type="entry name" value="Farnesyl Diphosphate Synthase"/>
    <property type="match status" value="1"/>
</dbReference>
<dbReference type="InterPro" id="IPR039702">
    <property type="entry name" value="FPS1-like"/>
</dbReference>
<protein>
    <recommendedName>
        <fullName evidence="5">Farnesyl pyrophosphate synthase</fullName>
    </recommendedName>
</protein>
<keyword evidence="2" id="KW-0808">Transferase</keyword>
<keyword evidence="3" id="KW-0479">Metal-binding</keyword>
<comment type="cofactor">
    <cofactor evidence="1">
        <name>Mg(2+)</name>
        <dbReference type="ChEBI" id="CHEBI:18420"/>
    </cofactor>
</comment>
<evidence type="ECO:0000313" key="7">
    <source>
        <dbReference type="RefSeq" id="XP_006817642.1"/>
    </source>
</evidence>
<reference evidence="7" key="1">
    <citation type="submission" date="2025-08" db="UniProtKB">
        <authorList>
            <consortium name="RefSeq"/>
        </authorList>
    </citation>
    <scope>IDENTIFICATION</scope>
    <source>
        <tissue evidence="7">Testes</tissue>
    </source>
</reference>
<dbReference type="InterPro" id="IPR033749">
    <property type="entry name" value="Polyprenyl_synt_CS"/>
</dbReference>
<dbReference type="Pfam" id="PF00348">
    <property type="entry name" value="polyprenyl_synt"/>
    <property type="match status" value="1"/>
</dbReference>
<dbReference type="InterPro" id="IPR000092">
    <property type="entry name" value="Polyprenyl_synt"/>
</dbReference>
<keyword evidence="6" id="KW-1185">Reference proteome</keyword>
<accession>A0ABM0MCA1</accession>
<organism evidence="6 7">
    <name type="scientific">Saccoglossus kowalevskii</name>
    <name type="common">Acorn worm</name>
    <dbReference type="NCBI Taxonomy" id="10224"/>
    <lineage>
        <taxon>Eukaryota</taxon>
        <taxon>Metazoa</taxon>
        <taxon>Hemichordata</taxon>
        <taxon>Enteropneusta</taxon>
        <taxon>Harrimaniidae</taxon>
        <taxon>Saccoglossus</taxon>
    </lineage>
</organism>
<name>A0ABM0MCA1_SACKO</name>
<evidence type="ECO:0000256" key="4">
    <source>
        <dbReference type="ARBA" id="ARBA00022842"/>
    </source>
</evidence>
<dbReference type="SUPFAM" id="SSF48576">
    <property type="entry name" value="Terpenoid synthases"/>
    <property type="match status" value="1"/>
</dbReference>
<evidence type="ECO:0000256" key="2">
    <source>
        <dbReference type="ARBA" id="ARBA00022679"/>
    </source>
</evidence>
<dbReference type="GeneID" id="102807528"/>
<dbReference type="RefSeq" id="XP_006817642.1">
    <property type="nucleotide sequence ID" value="XM_006817579.1"/>
</dbReference>
<dbReference type="Proteomes" id="UP000694865">
    <property type="component" value="Unplaced"/>
</dbReference>
<evidence type="ECO:0000256" key="1">
    <source>
        <dbReference type="ARBA" id="ARBA00001946"/>
    </source>
</evidence>
<evidence type="ECO:0000313" key="6">
    <source>
        <dbReference type="Proteomes" id="UP000694865"/>
    </source>
</evidence>
<dbReference type="PANTHER" id="PTHR11525">
    <property type="entry name" value="FARNESYL-PYROPHOSPHATE SYNTHETASE"/>
    <property type="match status" value="1"/>
</dbReference>